<dbReference type="Proteomes" id="UP000214603">
    <property type="component" value="Unassembled WGS sequence"/>
</dbReference>
<accession>A0A225M2U5</accession>
<dbReference type="EMBL" id="NJIH01000012">
    <property type="protein sequence ID" value="OWT55664.1"/>
    <property type="molecule type" value="Genomic_DNA"/>
</dbReference>
<organism evidence="1 2">
    <name type="scientific">Candidimonas nitroreducens</name>
    <dbReference type="NCBI Taxonomy" id="683354"/>
    <lineage>
        <taxon>Bacteria</taxon>
        <taxon>Pseudomonadati</taxon>
        <taxon>Pseudomonadota</taxon>
        <taxon>Betaproteobacteria</taxon>
        <taxon>Burkholderiales</taxon>
        <taxon>Alcaligenaceae</taxon>
        <taxon>Candidimonas</taxon>
    </lineage>
</organism>
<evidence type="ECO:0000313" key="2">
    <source>
        <dbReference type="Proteomes" id="UP000214603"/>
    </source>
</evidence>
<proteinExistence type="predicted"/>
<keyword evidence="2" id="KW-1185">Reference proteome</keyword>
<gene>
    <name evidence="1" type="ORF">CEY11_20290</name>
</gene>
<dbReference type="AlphaFoldDB" id="A0A225M2U5"/>
<comment type="caution">
    <text evidence="1">The sequence shown here is derived from an EMBL/GenBank/DDBJ whole genome shotgun (WGS) entry which is preliminary data.</text>
</comment>
<protein>
    <submittedName>
        <fullName evidence="1">Uncharacterized protein</fullName>
    </submittedName>
</protein>
<sequence length="61" mass="6304">MVEFGGRKAHTGLQIHAMAGGRCRGPRLGGAVHLPGCMSMNQADGALDGTMAKKNAPTIAW</sequence>
<name>A0A225M2U5_9BURK</name>
<reference evidence="2" key="1">
    <citation type="submission" date="2017-06" db="EMBL/GenBank/DDBJ databases">
        <title>Herbaspirillum phytohormonus sp. nov., isolated from the root nodule of Robinia pseudoacacia in lead-zinc mine.</title>
        <authorList>
            <person name="Fan M."/>
            <person name="Lin Y."/>
        </authorList>
    </citation>
    <scope>NUCLEOTIDE SEQUENCE [LARGE SCALE GENOMIC DNA]</scope>
    <source>
        <strain evidence="2">SC-089</strain>
    </source>
</reference>
<evidence type="ECO:0000313" key="1">
    <source>
        <dbReference type="EMBL" id="OWT55664.1"/>
    </source>
</evidence>